<dbReference type="AlphaFoldDB" id="A0AAQ4FEG7"/>
<accession>A0AAQ4FEG7</accession>
<gene>
    <name evidence="2" type="ORF">V5799_007957</name>
</gene>
<name>A0AAQ4FEG7_AMBAM</name>
<protein>
    <submittedName>
        <fullName evidence="2">Uncharacterized protein</fullName>
    </submittedName>
</protein>
<dbReference type="Proteomes" id="UP001321473">
    <property type="component" value="Unassembled WGS sequence"/>
</dbReference>
<evidence type="ECO:0000313" key="3">
    <source>
        <dbReference type="Proteomes" id="UP001321473"/>
    </source>
</evidence>
<reference evidence="2 3" key="1">
    <citation type="journal article" date="2023" name="Arcadia Sci">
        <title>De novo assembly of a long-read Amblyomma americanum tick genome.</title>
        <authorList>
            <person name="Chou S."/>
            <person name="Poskanzer K.E."/>
            <person name="Rollins M."/>
            <person name="Thuy-Boun P.S."/>
        </authorList>
    </citation>
    <scope>NUCLEOTIDE SEQUENCE [LARGE SCALE GENOMIC DNA]</scope>
    <source>
        <strain evidence="2">F_SG_1</strain>
        <tissue evidence="2">Salivary glands</tissue>
    </source>
</reference>
<proteinExistence type="predicted"/>
<comment type="caution">
    <text evidence="2">The sequence shown here is derived from an EMBL/GenBank/DDBJ whole genome shotgun (WGS) entry which is preliminary data.</text>
</comment>
<keyword evidence="1" id="KW-0812">Transmembrane</keyword>
<dbReference type="EMBL" id="JARKHS020003317">
    <property type="protein sequence ID" value="KAK8785684.1"/>
    <property type="molecule type" value="Genomic_DNA"/>
</dbReference>
<keyword evidence="1" id="KW-0472">Membrane</keyword>
<evidence type="ECO:0000313" key="2">
    <source>
        <dbReference type="EMBL" id="KAK8785684.1"/>
    </source>
</evidence>
<feature type="transmembrane region" description="Helical" evidence="1">
    <location>
        <begin position="30"/>
        <end position="48"/>
    </location>
</feature>
<keyword evidence="3" id="KW-1185">Reference proteome</keyword>
<sequence>MACIDSRSKVPISAVNREWLQERESKMQRCLCHISAMLSFAWFWGVYWHHRDKQEWEVRGRTKPCE</sequence>
<keyword evidence="1" id="KW-1133">Transmembrane helix</keyword>
<evidence type="ECO:0000256" key="1">
    <source>
        <dbReference type="SAM" id="Phobius"/>
    </source>
</evidence>
<organism evidence="2 3">
    <name type="scientific">Amblyomma americanum</name>
    <name type="common">Lone star tick</name>
    <dbReference type="NCBI Taxonomy" id="6943"/>
    <lineage>
        <taxon>Eukaryota</taxon>
        <taxon>Metazoa</taxon>
        <taxon>Ecdysozoa</taxon>
        <taxon>Arthropoda</taxon>
        <taxon>Chelicerata</taxon>
        <taxon>Arachnida</taxon>
        <taxon>Acari</taxon>
        <taxon>Parasitiformes</taxon>
        <taxon>Ixodida</taxon>
        <taxon>Ixodoidea</taxon>
        <taxon>Ixodidae</taxon>
        <taxon>Amblyomminae</taxon>
        <taxon>Amblyomma</taxon>
    </lineage>
</organism>